<reference evidence="12" key="2">
    <citation type="submission" date="2022-08" db="EMBL/GenBank/DDBJ databases">
        <authorList>
            <person name="Iruegas-Bocardo F."/>
            <person name="Weisberg A.J."/>
            <person name="Riutta E.R."/>
            <person name="Kilday K."/>
            <person name="Bonkowski J.C."/>
            <person name="Creswell T."/>
            <person name="Daughtrey M.L."/>
            <person name="Rane K."/>
            <person name="Grunwald N.J."/>
            <person name="Chang J.H."/>
            <person name="Putnam M.L."/>
        </authorList>
    </citation>
    <scope>NUCLEOTIDE SEQUENCE</scope>
    <source>
        <strain evidence="12">22-338</strain>
    </source>
</reference>
<evidence type="ECO:0000256" key="8">
    <source>
        <dbReference type="RuleBase" id="RU003357"/>
    </source>
</evidence>
<comment type="caution">
    <text evidence="12">The sequence shown here is derived from an EMBL/GenBank/DDBJ whole genome shotgun (WGS) entry which is preliminary data.</text>
</comment>
<dbReference type="PANTHER" id="PTHR30069">
    <property type="entry name" value="TONB-DEPENDENT OUTER MEMBRANE RECEPTOR"/>
    <property type="match status" value="1"/>
</dbReference>
<keyword evidence="9" id="KW-0732">Signal</keyword>
<keyword evidence="7" id="KW-0998">Cell outer membrane</keyword>
<comment type="similarity">
    <text evidence="8">Belongs to the TonB-dependent receptor family.</text>
</comment>
<name>A0A9X4BRI0_9XANT</name>
<dbReference type="GO" id="GO:0044718">
    <property type="term" value="P:siderophore transmembrane transport"/>
    <property type="evidence" value="ECO:0007669"/>
    <property type="project" value="TreeGrafter"/>
</dbReference>
<dbReference type="Proteomes" id="UP001140230">
    <property type="component" value="Unassembled WGS sequence"/>
</dbReference>
<dbReference type="PANTHER" id="PTHR30069:SF36">
    <property type="entry name" value="BLL6948 PROTEIN"/>
    <property type="match status" value="1"/>
</dbReference>
<organism evidence="12 13">
    <name type="scientific">Xanthomonas hortorum pv. hederae</name>
    <dbReference type="NCBI Taxonomy" id="453603"/>
    <lineage>
        <taxon>Bacteria</taxon>
        <taxon>Pseudomonadati</taxon>
        <taxon>Pseudomonadota</taxon>
        <taxon>Gammaproteobacteria</taxon>
        <taxon>Lysobacterales</taxon>
        <taxon>Lysobacteraceae</taxon>
        <taxon>Xanthomonas</taxon>
    </lineage>
</organism>
<evidence type="ECO:0000256" key="6">
    <source>
        <dbReference type="ARBA" id="ARBA00023136"/>
    </source>
</evidence>
<dbReference type="EMBL" id="JANWTP010000029">
    <property type="protein sequence ID" value="MDC8638257.1"/>
    <property type="molecule type" value="Genomic_DNA"/>
</dbReference>
<feature type="signal peptide" evidence="9">
    <location>
        <begin position="1"/>
        <end position="24"/>
    </location>
</feature>
<evidence type="ECO:0000256" key="1">
    <source>
        <dbReference type="ARBA" id="ARBA00004571"/>
    </source>
</evidence>
<keyword evidence="3" id="KW-1134">Transmembrane beta strand</keyword>
<evidence type="ECO:0000256" key="7">
    <source>
        <dbReference type="ARBA" id="ARBA00023237"/>
    </source>
</evidence>
<dbReference type="Pfam" id="PF00593">
    <property type="entry name" value="TonB_dep_Rec_b-barrel"/>
    <property type="match status" value="1"/>
</dbReference>
<gene>
    <name evidence="12" type="ORF">NY667_10550</name>
</gene>
<dbReference type="GO" id="GO:0009279">
    <property type="term" value="C:cell outer membrane"/>
    <property type="evidence" value="ECO:0007669"/>
    <property type="project" value="UniProtKB-SubCell"/>
</dbReference>
<dbReference type="InterPro" id="IPR000531">
    <property type="entry name" value="Beta-barrel_TonB"/>
</dbReference>
<evidence type="ECO:0000256" key="9">
    <source>
        <dbReference type="SAM" id="SignalP"/>
    </source>
</evidence>
<evidence type="ECO:0000256" key="3">
    <source>
        <dbReference type="ARBA" id="ARBA00022452"/>
    </source>
</evidence>
<dbReference type="InterPro" id="IPR039426">
    <property type="entry name" value="TonB-dep_rcpt-like"/>
</dbReference>
<dbReference type="InterPro" id="IPR037066">
    <property type="entry name" value="Plug_dom_sf"/>
</dbReference>
<dbReference type="Pfam" id="PF07715">
    <property type="entry name" value="Plug"/>
    <property type="match status" value="1"/>
</dbReference>
<feature type="domain" description="TonB-dependent receptor plug" evidence="11">
    <location>
        <begin position="67"/>
        <end position="165"/>
    </location>
</feature>
<accession>A0A9X4BRI0</accession>
<feature type="chain" id="PRO_5040828666" evidence="9">
    <location>
        <begin position="25"/>
        <end position="692"/>
    </location>
</feature>
<comment type="subcellular location">
    <subcellularLocation>
        <location evidence="1">Cell outer membrane</location>
        <topology evidence="1">Multi-pass membrane protein</topology>
    </subcellularLocation>
</comment>
<dbReference type="RefSeq" id="WP_215905278.1">
    <property type="nucleotide sequence ID" value="NZ_CP168178.1"/>
</dbReference>
<dbReference type="InterPro" id="IPR036942">
    <property type="entry name" value="Beta-barrel_TonB_sf"/>
</dbReference>
<dbReference type="SUPFAM" id="SSF56935">
    <property type="entry name" value="Porins"/>
    <property type="match status" value="1"/>
</dbReference>
<keyword evidence="12" id="KW-0675">Receptor</keyword>
<keyword evidence="4" id="KW-0812">Transmembrane</keyword>
<proteinExistence type="inferred from homology"/>
<keyword evidence="6 8" id="KW-0472">Membrane</keyword>
<evidence type="ECO:0000313" key="12">
    <source>
        <dbReference type="EMBL" id="MDC8638257.1"/>
    </source>
</evidence>
<dbReference type="GO" id="GO:0015344">
    <property type="term" value="F:siderophore uptake transmembrane transporter activity"/>
    <property type="evidence" value="ECO:0007669"/>
    <property type="project" value="TreeGrafter"/>
</dbReference>
<feature type="domain" description="TonB-dependent receptor-like beta-barrel" evidence="10">
    <location>
        <begin position="241"/>
        <end position="647"/>
    </location>
</feature>
<evidence type="ECO:0000256" key="2">
    <source>
        <dbReference type="ARBA" id="ARBA00022448"/>
    </source>
</evidence>
<reference evidence="12" key="1">
    <citation type="journal article" date="2022" name="Phytopathology">
        <title>Whole genome sequencing-based tracing of a 2022 introduction and outbreak of Xanthomonas hortorum pv. pelargonii.</title>
        <authorList>
            <person name="Iruegas Bocardo F."/>
            <person name="Weisberg A.J."/>
            <person name="Riutta E.R."/>
            <person name="Kilday K.B."/>
            <person name="Bonkowski J.C."/>
            <person name="Creswell T.C."/>
            <person name="Daughtrey M."/>
            <person name="Rane K.K."/>
            <person name="Grunwald N.J."/>
            <person name="Chang J.H."/>
            <person name="Putnam M."/>
        </authorList>
    </citation>
    <scope>NUCLEOTIDE SEQUENCE</scope>
    <source>
        <strain evidence="12">22-338</strain>
    </source>
</reference>
<dbReference type="AlphaFoldDB" id="A0A9X4BRI0"/>
<evidence type="ECO:0000256" key="5">
    <source>
        <dbReference type="ARBA" id="ARBA00023077"/>
    </source>
</evidence>
<evidence type="ECO:0000259" key="10">
    <source>
        <dbReference type="Pfam" id="PF00593"/>
    </source>
</evidence>
<evidence type="ECO:0000259" key="11">
    <source>
        <dbReference type="Pfam" id="PF07715"/>
    </source>
</evidence>
<protein>
    <submittedName>
        <fullName evidence="12">TonB-dependent receptor</fullName>
    </submittedName>
</protein>
<sequence>MHPRHVTRLAFALSIALAAPAAIAQTVAPQDEELTTTNLDRVQVFGRRQNLVGEAISASEGSVGVIEFSARPLLRSGDLLEFVPGVVATQHSGSGKANQYFLRGFNLDHGTDFATFVDAMPVNMRTHGHGQGYTDLNFLIPEAVDELTYRKGVYYADVGDFSSAGSARFRIADRLDRGHAELTAGGNGYLRGVVVDSVDSAGGGSLLYGTELLRNDGPWTDIDEDVRKFNGLLKYSADIAGGRGSLTLMGYHNRWNSADQIPRRAVEQGLIDELGSLDTMVGGTSSRYSISADWHGPAWGGELAASAYAIDYDLSLYSNFTYFLDDPDNGDEFRQVDQRRIYGFALSQQWTAGRSRWRVGAEGRFDDIGRVGLFRTRARQLLSTVRDDAVEEGSLGVFAAHEFHFNDAWRSYLGIRHDRYDFDVDSRSLPVNSGKADDSATSLKASLAWKPVQAMELYLSAGQGFHSNDARGTTIVLDPVSREPVDRVDPLVDSTGYELGARLYFSNRVHATAALWRLDLDSELLFVGDAGTTEGSRPSRREGIELGVYWFGNGIFSGDLDASYTEARFSDSDPAGRKIPGSIPLVVSAGITARLDSGWFSTLRVRHFGAYPLIEDNSVKSDGSTLVNLRAGREWDRFGVYLDVFNLLDSNDHDIDYFYASRLPGEPEEGVEDIHYHPLEPRNVRVSFRWRF</sequence>
<dbReference type="Gene3D" id="2.170.130.10">
    <property type="entry name" value="TonB-dependent receptor, plug domain"/>
    <property type="match status" value="1"/>
</dbReference>
<keyword evidence="5 8" id="KW-0798">TonB box</keyword>
<evidence type="ECO:0000256" key="4">
    <source>
        <dbReference type="ARBA" id="ARBA00022692"/>
    </source>
</evidence>
<keyword evidence="2" id="KW-0813">Transport</keyword>
<evidence type="ECO:0000313" key="13">
    <source>
        <dbReference type="Proteomes" id="UP001140230"/>
    </source>
</evidence>
<dbReference type="InterPro" id="IPR012910">
    <property type="entry name" value="Plug_dom"/>
</dbReference>
<dbReference type="Gene3D" id="2.40.170.20">
    <property type="entry name" value="TonB-dependent receptor, beta-barrel domain"/>
    <property type="match status" value="1"/>
</dbReference>